<dbReference type="Gene3D" id="1.10.3730.20">
    <property type="match status" value="1"/>
</dbReference>
<dbReference type="Proteomes" id="UP000316330">
    <property type="component" value="Unassembled WGS sequence"/>
</dbReference>
<evidence type="ECO:0000256" key="7">
    <source>
        <dbReference type="SAM" id="Phobius"/>
    </source>
</evidence>
<evidence type="ECO:0000256" key="1">
    <source>
        <dbReference type="ARBA" id="ARBA00004651"/>
    </source>
</evidence>
<accession>A0A559J863</accession>
<dbReference type="GO" id="GO:0022857">
    <property type="term" value="F:transmembrane transporter activity"/>
    <property type="evidence" value="ECO:0007669"/>
    <property type="project" value="InterPro"/>
</dbReference>
<comment type="similarity">
    <text evidence="6">Belongs to the drug/metabolite transporter (DMT) superfamily. Small multidrug resistance (SMR) (TC 2.A.7.1) family.</text>
</comment>
<dbReference type="InterPro" id="IPR037185">
    <property type="entry name" value="EmrE-like"/>
</dbReference>
<evidence type="ECO:0000256" key="4">
    <source>
        <dbReference type="ARBA" id="ARBA00022989"/>
    </source>
</evidence>
<proteinExistence type="inferred from homology"/>
<organism evidence="8 9">
    <name type="scientific">Cohnella terricola</name>
    <dbReference type="NCBI Taxonomy" id="1289167"/>
    <lineage>
        <taxon>Bacteria</taxon>
        <taxon>Bacillati</taxon>
        <taxon>Bacillota</taxon>
        <taxon>Bacilli</taxon>
        <taxon>Bacillales</taxon>
        <taxon>Paenibacillaceae</taxon>
        <taxon>Cohnella</taxon>
    </lineage>
</organism>
<sequence length="112" mass="11768">MNRSWGLLIAAGVCEVGWVSGLKHASNAGEWVLTALGILLSFAGLIYVSRFLPVGTTYAVFTGIGAAGTVMAEFLFFSVPLNAGKLILVVVLIVGIAGLKITSEVEKKEARE</sequence>
<feature type="transmembrane region" description="Helical" evidence="7">
    <location>
        <begin position="55"/>
        <end position="77"/>
    </location>
</feature>
<dbReference type="EMBL" id="VNJJ01000018">
    <property type="protein sequence ID" value="TVX96079.1"/>
    <property type="molecule type" value="Genomic_DNA"/>
</dbReference>
<reference evidence="8 9" key="1">
    <citation type="submission" date="2019-07" db="EMBL/GenBank/DDBJ databases">
        <authorList>
            <person name="Kim J."/>
        </authorList>
    </citation>
    <scope>NUCLEOTIDE SEQUENCE [LARGE SCALE GENOMIC DNA]</scope>
    <source>
        <strain evidence="8 9">G13</strain>
    </source>
</reference>
<dbReference type="PANTHER" id="PTHR30561">
    <property type="entry name" value="SMR FAMILY PROTON-DEPENDENT DRUG EFFLUX TRANSPORTER SUGE"/>
    <property type="match status" value="1"/>
</dbReference>
<keyword evidence="9" id="KW-1185">Reference proteome</keyword>
<comment type="subcellular location">
    <subcellularLocation>
        <location evidence="1 6">Cell membrane</location>
        <topology evidence="1 6">Multi-pass membrane protein</topology>
    </subcellularLocation>
</comment>
<keyword evidence="5 7" id="KW-0472">Membrane</keyword>
<dbReference type="GO" id="GO:0005886">
    <property type="term" value="C:plasma membrane"/>
    <property type="evidence" value="ECO:0007669"/>
    <property type="project" value="UniProtKB-SubCell"/>
</dbReference>
<dbReference type="InterPro" id="IPR000390">
    <property type="entry name" value="Small_drug/metabolite_transptr"/>
</dbReference>
<dbReference type="InterPro" id="IPR045324">
    <property type="entry name" value="Small_multidrug_res"/>
</dbReference>
<keyword evidence="4 7" id="KW-1133">Transmembrane helix</keyword>
<feature type="transmembrane region" description="Helical" evidence="7">
    <location>
        <begin position="31"/>
        <end position="48"/>
    </location>
</feature>
<keyword evidence="3 6" id="KW-0812">Transmembrane</keyword>
<comment type="caution">
    <text evidence="8">The sequence shown here is derived from an EMBL/GenBank/DDBJ whole genome shotgun (WGS) entry which is preliminary data.</text>
</comment>
<dbReference type="AlphaFoldDB" id="A0A559J863"/>
<evidence type="ECO:0000256" key="3">
    <source>
        <dbReference type="ARBA" id="ARBA00022692"/>
    </source>
</evidence>
<dbReference type="RefSeq" id="WP_144706520.1">
    <property type="nucleotide sequence ID" value="NZ_VNJJ01000018.1"/>
</dbReference>
<evidence type="ECO:0000256" key="6">
    <source>
        <dbReference type="RuleBase" id="RU003942"/>
    </source>
</evidence>
<evidence type="ECO:0000313" key="9">
    <source>
        <dbReference type="Proteomes" id="UP000316330"/>
    </source>
</evidence>
<dbReference type="SUPFAM" id="SSF103481">
    <property type="entry name" value="Multidrug resistance efflux transporter EmrE"/>
    <property type="match status" value="1"/>
</dbReference>
<dbReference type="PANTHER" id="PTHR30561:SF7">
    <property type="entry name" value="GUANIDINIUM EFFLUX SYSTEM SUBUNIT GDNC-RELATED"/>
    <property type="match status" value="1"/>
</dbReference>
<dbReference type="Pfam" id="PF00893">
    <property type="entry name" value="Multi_Drug_Res"/>
    <property type="match status" value="1"/>
</dbReference>
<name>A0A559J863_9BACL</name>
<keyword evidence="2" id="KW-1003">Cell membrane</keyword>
<evidence type="ECO:0000313" key="8">
    <source>
        <dbReference type="EMBL" id="TVX96079.1"/>
    </source>
</evidence>
<protein>
    <submittedName>
        <fullName evidence="8">Multidrug efflux SMR transporter</fullName>
    </submittedName>
</protein>
<dbReference type="OrthoDB" id="2168659at2"/>
<gene>
    <name evidence="8" type="ORF">FPZ45_21880</name>
</gene>
<evidence type="ECO:0000256" key="5">
    <source>
        <dbReference type="ARBA" id="ARBA00023136"/>
    </source>
</evidence>
<feature type="transmembrane region" description="Helical" evidence="7">
    <location>
        <begin position="83"/>
        <end position="102"/>
    </location>
</feature>
<evidence type="ECO:0000256" key="2">
    <source>
        <dbReference type="ARBA" id="ARBA00022475"/>
    </source>
</evidence>